<comment type="caution">
    <text evidence="1">The sequence shown here is derived from an EMBL/GenBank/DDBJ whole genome shotgun (WGS) entry which is preliminary data.</text>
</comment>
<keyword evidence="2" id="KW-1185">Reference proteome</keyword>
<proteinExistence type="predicted"/>
<sequence>MHSRHTLKEIFSQWEGHYSKELTSEFLVKRALGMSMVSDDLEDYITRRKWGCTLMSSKGPTVWRTTTLTQGSQEVKDYKESKSFLGFTEGYDRQMVRDGSWLQADERVRLRTEGIRTARITKTFSRTET</sequence>
<reference evidence="1" key="1">
    <citation type="submission" date="2021-02" db="EMBL/GenBank/DDBJ databases">
        <authorList>
            <person name="Nieuwenhuis M."/>
            <person name="Van De Peppel L.J.J."/>
        </authorList>
    </citation>
    <scope>NUCLEOTIDE SEQUENCE</scope>
    <source>
        <strain evidence="1">D49</strain>
    </source>
</reference>
<organism evidence="1 2">
    <name type="scientific">Sphagnurus paluster</name>
    <dbReference type="NCBI Taxonomy" id="117069"/>
    <lineage>
        <taxon>Eukaryota</taxon>
        <taxon>Fungi</taxon>
        <taxon>Dikarya</taxon>
        <taxon>Basidiomycota</taxon>
        <taxon>Agaricomycotina</taxon>
        <taxon>Agaricomycetes</taxon>
        <taxon>Agaricomycetidae</taxon>
        <taxon>Agaricales</taxon>
        <taxon>Tricholomatineae</taxon>
        <taxon>Lyophyllaceae</taxon>
        <taxon>Sphagnurus</taxon>
    </lineage>
</organism>
<evidence type="ECO:0000313" key="1">
    <source>
        <dbReference type="EMBL" id="KAG5649163.1"/>
    </source>
</evidence>
<dbReference type="EMBL" id="JABCKI010001466">
    <property type="protein sequence ID" value="KAG5649163.1"/>
    <property type="molecule type" value="Genomic_DNA"/>
</dbReference>
<accession>A0A9P7GFM9</accession>
<evidence type="ECO:0000313" key="2">
    <source>
        <dbReference type="Proteomes" id="UP000717328"/>
    </source>
</evidence>
<gene>
    <name evidence="1" type="ORF">H0H81_005755</name>
</gene>
<name>A0A9P7GFM9_9AGAR</name>
<reference evidence="1" key="2">
    <citation type="submission" date="2021-10" db="EMBL/GenBank/DDBJ databases">
        <title>Phylogenomics reveals ancestral predisposition of the termite-cultivated fungus Termitomyces towards a domesticated lifestyle.</title>
        <authorList>
            <person name="Auxier B."/>
            <person name="Grum-Grzhimaylo A."/>
            <person name="Cardenas M.E."/>
            <person name="Lodge J.D."/>
            <person name="Laessoe T."/>
            <person name="Pedersen O."/>
            <person name="Smith M.E."/>
            <person name="Kuyper T.W."/>
            <person name="Franco-Molano E.A."/>
            <person name="Baroni T.J."/>
            <person name="Aanen D.K."/>
        </authorList>
    </citation>
    <scope>NUCLEOTIDE SEQUENCE</scope>
    <source>
        <strain evidence="1">D49</strain>
    </source>
</reference>
<protein>
    <submittedName>
        <fullName evidence="1">Uncharacterized protein</fullName>
    </submittedName>
</protein>
<dbReference type="OrthoDB" id="508139at2759"/>
<dbReference type="AlphaFoldDB" id="A0A9P7GFM9"/>
<dbReference type="Proteomes" id="UP000717328">
    <property type="component" value="Unassembled WGS sequence"/>
</dbReference>
<feature type="non-terminal residue" evidence="1">
    <location>
        <position position="129"/>
    </location>
</feature>